<dbReference type="RefSeq" id="WP_145080816.1">
    <property type="nucleotide sequence ID" value="NZ_CP036425.1"/>
</dbReference>
<gene>
    <name evidence="1" type="ORF">KS4_35260</name>
</gene>
<dbReference type="EMBL" id="CP036425">
    <property type="protein sequence ID" value="QDU35445.1"/>
    <property type="molecule type" value="Genomic_DNA"/>
</dbReference>
<dbReference type="KEGG" id="pcor:KS4_35260"/>
<proteinExistence type="predicted"/>
<organism evidence="1 2">
    <name type="scientific">Poriferisphaera corsica</name>
    <dbReference type="NCBI Taxonomy" id="2528020"/>
    <lineage>
        <taxon>Bacteria</taxon>
        <taxon>Pseudomonadati</taxon>
        <taxon>Planctomycetota</taxon>
        <taxon>Phycisphaerae</taxon>
        <taxon>Phycisphaerales</taxon>
        <taxon>Phycisphaeraceae</taxon>
        <taxon>Poriferisphaera</taxon>
    </lineage>
</organism>
<protein>
    <submittedName>
        <fullName evidence="1">Uncharacterized protein</fullName>
    </submittedName>
</protein>
<reference evidence="1 2" key="1">
    <citation type="submission" date="2019-02" db="EMBL/GenBank/DDBJ databases">
        <title>Deep-cultivation of Planctomycetes and their phenomic and genomic characterization uncovers novel biology.</title>
        <authorList>
            <person name="Wiegand S."/>
            <person name="Jogler M."/>
            <person name="Boedeker C."/>
            <person name="Pinto D."/>
            <person name="Vollmers J."/>
            <person name="Rivas-Marin E."/>
            <person name="Kohn T."/>
            <person name="Peeters S.H."/>
            <person name="Heuer A."/>
            <person name="Rast P."/>
            <person name="Oberbeckmann S."/>
            <person name="Bunk B."/>
            <person name="Jeske O."/>
            <person name="Meyerdierks A."/>
            <person name="Storesund J.E."/>
            <person name="Kallscheuer N."/>
            <person name="Luecker S."/>
            <person name="Lage O.M."/>
            <person name="Pohl T."/>
            <person name="Merkel B.J."/>
            <person name="Hornburger P."/>
            <person name="Mueller R.-W."/>
            <person name="Bruemmer F."/>
            <person name="Labrenz M."/>
            <person name="Spormann A.M."/>
            <person name="Op den Camp H."/>
            <person name="Overmann J."/>
            <person name="Amann R."/>
            <person name="Jetten M.S.M."/>
            <person name="Mascher T."/>
            <person name="Medema M.H."/>
            <person name="Devos D.P."/>
            <person name="Kaster A.-K."/>
            <person name="Ovreas L."/>
            <person name="Rohde M."/>
            <person name="Galperin M.Y."/>
            <person name="Jogler C."/>
        </authorList>
    </citation>
    <scope>NUCLEOTIDE SEQUENCE [LARGE SCALE GENOMIC DNA]</scope>
    <source>
        <strain evidence="1 2">KS4</strain>
    </source>
</reference>
<evidence type="ECO:0000313" key="2">
    <source>
        <dbReference type="Proteomes" id="UP000317369"/>
    </source>
</evidence>
<evidence type="ECO:0000313" key="1">
    <source>
        <dbReference type="EMBL" id="QDU35445.1"/>
    </source>
</evidence>
<accession>A0A517YYZ5</accession>
<sequence>MPRSKEESSQCPFINAKDSRCASRFNLAHLSEAFHICLNNPMTCPTYQKMTAEQSRKEKAVVEVRTQSITIQGKACGEYRDARFGGGRVGCMSGSGYGGGYGSLRATGS</sequence>
<name>A0A517YYZ5_9BACT</name>
<dbReference type="Proteomes" id="UP000317369">
    <property type="component" value="Chromosome"/>
</dbReference>
<keyword evidence="2" id="KW-1185">Reference proteome</keyword>
<dbReference type="AlphaFoldDB" id="A0A517YYZ5"/>